<dbReference type="Pfam" id="PF00188">
    <property type="entry name" value="CAP"/>
    <property type="match status" value="1"/>
</dbReference>
<protein>
    <submittedName>
        <fullName evidence="3">DUF4214 domain-containing protein</fullName>
    </submittedName>
</protein>
<dbReference type="Pfam" id="PF13946">
    <property type="entry name" value="DUF4214"/>
    <property type="match status" value="1"/>
</dbReference>
<evidence type="ECO:0000259" key="1">
    <source>
        <dbReference type="Pfam" id="PF00188"/>
    </source>
</evidence>
<dbReference type="AlphaFoldDB" id="A0A7X4GUM3"/>
<keyword evidence="4" id="KW-1185">Reference proteome</keyword>
<proteinExistence type="predicted"/>
<name>A0A7X4GUM3_9BURK</name>
<gene>
    <name evidence="3" type="ORF">GTP45_19010</name>
</gene>
<dbReference type="InterPro" id="IPR014044">
    <property type="entry name" value="CAP_dom"/>
</dbReference>
<accession>A0A7X4GUM3</accession>
<feature type="domain" description="DUF4214" evidence="2">
    <location>
        <begin position="712"/>
        <end position="781"/>
    </location>
</feature>
<comment type="caution">
    <text evidence="3">The sequence shown here is derived from an EMBL/GenBank/DDBJ whole genome shotgun (WGS) entry which is preliminary data.</text>
</comment>
<reference evidence="3 4" key="1">
    <citation type="submission" date="2019-12" db="EMBL/GenBank/DDBJ databases">
        <title>Novel species isolated from a subtropical stream in China.</title>
        <authorList>
            <person name="Lu H."/>
        </authorList>
    </citation>
    <scope>NUCLEOTIDE SEQUENCE [LARGE SCALE GENOMIC DNA]</scope>
    <source>
        <strain evidence="3 4">FT55W</strain>
    </source>
</reference>
<dbReference type="InterPro" id="IPR025282">
    <property type="entry name" value="DUF4214"/>
</dbReference>
<organism evidence="3 4">
    <name type="scientific">Duganella rivi</name>
    <dbReference type="NCBI Taxonomy" id="2666083"/>
    <lineage>
        <taxon>Bacteria</taxon>
        <taxon>Pseudomonadati</taxon>
        <taxon>Pseudomonadota</taxon>
        <taxon>Betaproteobacteria</taxon>
        <taxon>Burkholderiales</taxon>
        <taxon>Oxalobacteraceae</taxon>
        <taxon>Telluria group</taxon>
        <taxon>Duganella</taxon>
    </lineage>
</organism>
<dbReference type="PROSITE" id="PS51257">
    <property type="entry name" value="PROKAR_LIPOPROTEIN"/>
    <property type="match status" value="1"/>
</dbReference>
<dbReference type="EMBL" id="WWCK01000005">
    <property type="protein sequence ID" value="MYM68909.1"/>
    <property type="molecule type" value="Genomic_DNA"/>
</dbReference>
<evidence type="ECO:0000313" key="4">
    <source>
        <dbReference type="Proteomes" id="UP000450012"/>
    </source>
</evidence>
<dbReference type="Proteomes" id="UP000450012">
    <property type="component" value="Unassembled WGS sequence"/>
</dbReference>
<sequence length="795" mass="85275">MKHDAQLGAAALAVLLAACGGSSDAPRDAAPGRISQGGAPAAVAANVPTQMLDSALRIDQVSDLEQLRAAAKGRRQRMGAAGDSLQVDLQDRESVRRFFNGIYLGIPEAPMNWTGSYATGAAGTVSQAYQDSTALRINWFRAMAGVPSNVTLDANLSAKDQEAAMMMSVNGKLSHYPDTSWKSYTAAGADAAGHSNLSMAAGVQGIDSYIFDYGDSNAPLGHRRWVLYPQNTYFGSGSVPGGTVNGVTYYGANALWTVTAEYGGVRPKVRDDYVAWPPRGYVPYQVVYPRWSISYPNADFKQAKVVMTLAGANVPVVQEEVHDGYGENTLAWKLSTHLDDMPRTKPAADQRYSVTVSNVYVQGKPVTYSYDVVVFDPATATPNAIRTTVLPPAQATLGTSSTMAVEPMAGASGYQIRQYQRRSVPATSYNPANAAGAWLSGSPVGYDPLAGARFSLRHTSDFRDPSLVYASQLMLGSGASISFTRSTGYAALQEVLRVQVSEDDGSSWSDAYSEAGTDSPSSARQVQVSLAAYAGRKIKLRLAVTQSGRVYTCSDCGWNVSDIALRDSSALVNEQTYAVPASGSIAVDFDQAGDYVLYGRTQYQSLYYGDWGPGASLYVDGAVFTGKRANYSVTKTDAGYVFTDMVGNDGVQTVRNPFRLNFTDVSLAFDVDGKAGAAYRLYQAAFNRKPDAAGLGYWLKALDGNTPAIAIAAAFTASKEFKDLYGQTPTKDQLVRAMYNNTLHREGDAGGYNYWLNALNSGLTPEGLLLNFADSQENRQQVAPAINLGIEYVRY</sequence>
<dbReference type="RefSeq" id="WP_161015434.1">
    <property type="nucleotide sequence ID" value="NZ_WWCK01000005.1"/>
</dbReference>
<evidence type="ECO:0000259" key="2">
    <source>
        <dbReference type="Pfam" id="PF13946"/>
    </source>
</evidence>
<evidence type="ECO:0000313" key="3">
    <source>
        <dbReference type="EMBL" id="MYM68909.1"/>
    </source>
</evidence>
<feature type="domain" description="SCP" evidence="1">
    <location>
        <begin position="136"/>
        <end position="246"/>
    </location>
</feature>